<sequence length="75" mass="8327">MTHPERRTVRVVRGGPVMVQGPVNIEMPDGTCVESDRFMVAICACGRSKNFPLCDTSHRRQARTKNADRVTPQSA</sequence>
<gene>
    <name evidence="6" type="ORF">EXE63_12050</name>
</gene>
<organism evidence="6 7">
    <name type="scientific">Mycolicibacterium frederiksbergense</name>
    <dbReference type="NCBI Taxonomy" id="117567"/>
    <lineage>
        <taxon>Bacteria</taxon>
        <taxon>Bacillati</taxon>
        <taxon>Actinomycetota</taxon>
        <taxon>Actinomycetes</taxon>
        <taxon>Mycobacteriales</taxon>
        <taxon>Mycobacteriaceae</taxon>
        <taxon>Mycolicibacterium</taxon>
    </lineage>
</organism>
<dbReference type="Proteomes" id="UP000501849">
    <property type="component" value="Chromosome"/>
</dbReference>
<evidence type="ECO:0000313" key="7">
    <source>
        <dbReference type="Proteomes" id="UP000501849"/>
    </source>
</evidence>
<proteinExistence type="predicted"/>
<dbReference type="Gene3D" id="3.40.5.90">
    <property type="entry name" value="CDGSH iron-sulfur domain, mitoNEET-type"/>
    <property type="match status" value="1"/>
</dbReference>
<evidence type="ECO:0000256" key="2">
    <source>
        <dbReference type="ARBA" id="ARBA00022723"/>
    </source>
</evidence>
<dbReference type="AlphaFoldDB" id="A0A6H0S5D2"/>
<dbReference type="InterPro" id="IPR018967">
    <property type="entry name" value="FeS-contain_CDGSH-typ"/>
</dbReference>
<protein>
    <submittedName>
        <fullName evidence="6">CDGSH iron-sulfur domain-containing protein</fullName>
    </submittedName>
</protein>
<dbReference type="SMART" id="SM00704">
    <property type="entry name" value="ZnF_CDGSH"/>
    <property type="match status" value="1"/>
</dbReference>
<dbReference type="EMBL" id="CP038799">
    <property type="protein sequence ID" value="QIV81545.1"/>
    <property type="molecule type" value="Genomic_DNA"/>
</dbReference>
<keyword evidence="4" id="KW-0411">Iron-sulfur</keyword>
<dbReference type="KEGG" id="mfre:EXE63_12050"/>
<evidence type="ECO:0000313" key="6">
    <source>
        <dbReference type="EMBL" id="QIV81545.1"/>
    </source>
</evidence>
<evidence type="ECO:0000256" key="1">
    <source>
        <dbReference type="ARBA" id="ARBA00022714"/>
    </source>
</evidence>
<dbReference type="GO" id="GO:0046872">
    <property type="term" value="F:metal ion binding"/>
    <property type="evidence" value="ECO:0007669"/>
    <property type="project" value="UniProtKB-KW"/>
</dbReference>
<evidence type="ECO:0000256" key="4">
    <source>
        <dbReference type="ARBA" id="ARBA00023014"/>
    </source>
</evidence>
<reference evidence="6 7" key="1">
    <citation type="submission" date="2019-04" db="EMBL/GenBank/DDBJ databases">
        <title>Draft, Whole-Genome Sequence of the Anthracene-degrading Mycobacterium frederiksbergense LB501T, Isolated from a Polycyclic Aromatic Hydrocarbon (PAH)-Contaminated Soil.</title>
        <authorList>
            <person name="Augelletti F."/>
        </authorList>
    </citation>
    <scope>NUCLEOTIDE SEQUENCE [LARGE SCALE GENOMIC DNA]</scope>
    <source>
        <strain evidence="6 7">LB 501T</strain>
    </source>
</reference>
<keyword evidence="7" id="KW-1185">Reference proteome</keyword>
<evidence type="ECO:0000256" key="3">
    <source>
        <dbReference type="ARBA" id="ARBA00023004"/>
    </source>
</evidence>
<dbReference type="GO" id="GO:0051537">
    <property type="term" value="F:2 iron, 2 sulfur cluster binding"/>
    <property type="evidence" value="ECO:0007669"/>
    <property type="project" value="UniProtKB-KW"/>
</dbReference>
<dbReference type="Pfam" id="PF09360">
    <property type="entry name" value="zf-CDGSH"/>
    <property type="match status" value="1"/>
</dbReference>
<accession>A0A6H0S5D2</accession>
<dbReference type="InterPro" id="IPR042216">
    <property type="entry name" value="MitoNEET_CISD"/>
</dbReference>
<name>A0A6H0S5D2_9MYCO</name>
<keyword evidence="2" id="KW-0479">Metal-binding</keyword>
<dbReference type="GO" id="GO:0005737">
    <property type="term" value="C:cytoplasm"/>
    <property type="evidence" value="ECO:0007669"/>
    <property type="project" value="UniProtKB-ARBA"/>
</dbReference>
<evidence type="ECO:0000259" key="5">
    <source>
        <dbReference type="SMART" id="SM00704"/>
    </source>
</evidence>
<keyword evidence="1" id="KW-0001">2Fe-2S</keyword>
<dbReference type="RefSeq" id="WP_168142154.1">
    <property type="nucleotide sequence ID" value="NZ_CBCSDT010000032.1"/>
</dbReference>
<feature type="domain" description="Iron-binding zinc finger CDGSH type" evidence="5">
    <location>
        <begin position="20"/>
        <end position="64"/>
    </location>
</feature>
<keyword evidence="3" id="KW-0408">Iron</keyword>